<evidence type="ECO:0000313" key="2">
    <source>
        <dbReference type="Proteomes" id="UP001626550"/>
    </source>
</evidence>
<evidence type="ECO:0000313" key="1">
    <source>
        <dbReference type="EMBL" id="KAL3314688.1"/>
    </source>
</evidence>
<keyword evidence="2" id="KW-1185">Reference proteome</keyword>
<dbReference type="EMBL" id="JBJKFK010000930">
    <property type="protein sequence ID" value="KAL3314688.1"/>
    <property type="molecule type" value="Genomic_DNA"/>
</dbReference>
<proteinExistence type="predicted"/>
<comment type="caution">
    <text evidence="1">The sequence shown here is derived from an EMBL/GenBank/DDBJ whole genome shotgun (WGS) entry which is preliminary data.</text>
</comment>
<dbReference type="AlphaFoldDB" id="A0ABD2Q5I2"/>
<dbReference type="Proteomes" id="UP001626550">
    <property type="component" value="Unassembled WGS sequence"/>
</dbReference>
<organism evidence="1 2">
    <name type="scientific">Cichlidogyrus casuarinus</name>
    <dbReference type="NCBI Taxonomy" id="1844966"/>
    <lineage>
        <taxon>Eukaryota</taxon>
        <taxon>Metazoa</taxon>
        <taxon>Spiralia</taxon>
        <taxon>Lophotrochozoa</taxon>
        <taxon>Platyhelminthes</taxon>
        <taxon>Monogenea</taxon>
        <taxon>Monopisthocotylea</taxon>
        <taxon>Dactylogyridea</taxon>
        <taxon>Ancyrocephalidae</taxon>
        <taxon>Cichlidogyrus</taxon>
    </lineage>
</organism>
<gene>
    <name evidence="1" type="primary">CASD1</name>
    <name evidence="1" type="ORF">Ciccas_006688</name>
</gene>
<reference evidence="1 2" key="1">
    <citation type="submission" date="2024-11" db="EMBL/GenBank/DDBJ databases">
        <title>Adaptive evolution of stress response genes in parasites aligns with host niche diversity.</title>
        <authorList>
            <person name="Hahn C."/>
            <person name="Resl P."/>
        </authorList>
    </citation>
    <scope>NUCLEOTIDE SEQUENCE [LARGE SCALE GENOMIC DNA]</scope>
    <source>
        <strain evidence="1">EGGRZ-B1_66</strain>
        <tissue evidence="1">Body</tissue>
    </source>
</reference>
<accession>A0ABD2Q5I2</accession>
<name>A0ABD2Q5I2_9PLAT</name>
<protein>
    <submittedName>
        <fullName evidence="1">N-acetylneuraminate 9-O-acetyltransferase</fullName>
    </submittedName>
</protein>
<sequence>MSEENDYLSSNLTRTFKFLTNVKDVKVLWMLSDPVGELLLSSNFSWLNNDKIDNYNSVVNSVFSSGSDQLEIWSSNRIIARNLGFPAIKYQCKPNDIIINQSEINFTHQANASNICVRPPNISDGIHISVVAADLVSSFRFRTKTCESYLPALKFTLVSNNAQKANYRFPKLQS</sequence>